<name>A0ABW5J054_9FLAO</name>
<feature type="transmembrane region" description="Helical" evidence="1">
    <location>
        <begin position="7"/>
        <end position="28"/>
    </location>
</feature>
<keyword evidence="3" id="KW-0378">Hydrolase</keyword>
<feature type="transmembrane region" description="Helical" evidence="1">
    <location>
        <begin position="151"/>
        <end position="169"/>
    </location>
</feature>
<dbReference type="PANTHER" id="PTHR36435:SF1">
    <property type="entry name" value="CAAX AMINO TERMINAL PROTEASE FAMILY PROTEIN"/>
    <property type="match status" value="1"/>
</dbReference>
<gene>
    <name evidence="3" type="ORF">ACFSTG_11275</name>
</gene>
<sequence length="261" mass="30614">MGIAKAVLLTFLLLLFEIVLQFLSYLIFDTRNGPEDLDHILGWTLIIARVTTYLTIFYFFWKSRSKKFNVTVKKPDLFIILFLLLILLGTEFINRPFLDLNRLFNNTPAKFIYEGFSTSEIYGTITAFLIAPVLEELFFRKFLFQKLLIKKGFLTALLVSSVLFSLIHWETPLNLIPAFIMGLISAVIFYRTKNIGYSILLHFLYNVSNQLIYYKAELYSEWLNWLDFGILYWSLFVFGIFITLFALKFIPNTRSLITYAK</sequence>
<organism evidence="3 4">
    <name type="scientific">Salinimicrobium flavum</name>
    <dbReference type="NCBI Taxonomy" id="1737065"/>
    <lineage>
        <taxon>Bacteria</taxon>
        <taxon>Pseudomonadati</taxon>
        <taxon>Bacteroidota</taxon>
        <taxon>Flavobacteriia</taxon>
        <taxon>Flavobacteriales</taxon>
        <taxon>Flavobacteriaceae</taxon>
        <taxon>Salinimicrobium</taxon>
    </lineage>
</organism>
<feature type="transmembrane region" description="Helical" evidence="1">
    <location>
        <begin position="121"/>
        <end position="139"/>
    </location>
</feature>
<evidence type="ECO:0000256" key="1">
    <source>
        <dbReference type="SAM" id="Phobius"/>
    </source>
</evidence>
<dbReference type="GO" id="GO:0016787">
    <property type="term" value="F:hydrolase activity"/>
    <property type="evidence" value="ECO:0007669"/>
    <property type="project" value="UniProtKB-KW"/>
</dbReference>
<dbReference type="RefSeq" id="WP_380752678.1">
    <property type="nucleotide sequence ID" value="NZ_JBHULT010000010.1"/>
</dbReference>
<feature type="domain" description="CAAX prenyl protease 2/Lysostaphin resistance protein A-like" evidence="2">
    <location>
        <begin position="121"/>
        <end position="207"/>
    </location>
</feature>
<dbReference type="PANTHER" id="PTHR36435">
    <property type="entry name" value="SLR1288 PROTEIN"/>
    <property type="match status" value="1"/>
</dbReference>
<comment type="caution">
    <text evidence="3">The sequence shown here is derived from an EMBL/GenBank/DDBJ whole genome shotgun (WGS) entry which is preliminary data.</text>
</comment>
<dbReference type="Pfam" id="PF02517">
    <property type="entry name" value="Rce1-like"/>
    <property type="match status" value="1"/>
</dbReference>
<proteinExistence type="predicted"/>
<evidence type="ECO:0000259" key="2">
    <source>
        <dbReference type="Pfam" id="PF02517"/>
    </source>
</evidence>
<keyword evidence="4" id="KW-1185">Reference proteome</keyword>
<dbReference type="EMBL" id="JBHULT010000010">
    <property type="protein sequence ID" value="MFD2518479.1"/>
    <property type="molecule type" value="Genomic_DNA"/>
</dbReference>
<feature type="transmembrane region" description="Helical" evidence="1">
    <location>
        <begin position="175"/>
        <end position="192"/>
    </location>
</feature>
<accession>A0ABW5J054</accession>
<evidence type="ECO:0000313" key="4">
    <source>
        <dbReference type="Proteomes" id="UP001597468"/>
    </source>
</evidence>
<keyword evidence="1" id="KW-1133">Transmembrane helix</keyword>
<dbReference type="Proteomes" id="UP001597468">
    <property type="component" value="Unassembled WGS sequence"/>
</dbReference>
<feature type="transmembrane region" description="Helical" evidence="1">
    <location>
        <begin position="199"/>
        <end position="216"/>
    </location>
</feature>
<feature type="transmembrane region" description="Helical" evidence="1">
    <location>
        <begin position="228"/>
        <end position="247"/>
    </location>
</feature>
<feature type="transmembrane region" description="Helical" evidence="1">
    <location>
        <begin position="40"/>
        <end position="61"/>
    </location>
</feature>
<evidence type="ECO:0000313" key="3">
    <source>
        <dbReference type="EMBL" id="MFD2518479.1"/>
    </source>
</evidence>
<protein>
    <submittedName>
        <fullName evidence="3">CPBP family intramembrane glutamic endopeptidase</fullName>
        <ecNumber evidence="3">3.4.-.-</ecNumber>
    </submittedName>
</protein>
<dbReference type="InterPro" id="IPR003675">
    <property type="entry name" value="Rce1/LyrA-like_dom"/>
</dbReference>
<dbReference type="InterPro" id="IPR052710">
    <property type="entry name" value="CAAX_protease"/>
</dbReference>
<feature type="transmembrane region" description="Helical" evidence="1">
    <location>
        <begin position="77"/>
        <end position="98"/>
    </location>
</feature>
<dbReference type="EC" id="3.4.-.-" evidence="3"/>
<reference evidence="4" key="1">
    <citation type="journal article" date="2019" name="Int. J. Syst. Evol. Microbiol.">
        <title>The Global Catalogue of Microorganisms (GCM) 10K type strain sequencing project: providing services to taxonomists for standard genome sequencing and annotation.</title>
        <authorList>
            <consortium name="The Broad Institute Genomics Platform"/>
            <consortium name="The Broad Institute Genome Sequencing Center for Infectious Disease"/>
            <person name="Wu L."/>
            <person name="Ma J."/>
        </authorList>
    </citation>
    <scope>NUCLEOTIDE SEQUENCE [LARGE SCALE GENOMIC DNA]</scope>
    <source>
        <strain evidence="4">KCTC 42585</strain>
    </source>
</reference>
<keyword evidence="1" id="KW-0812">Transmembrane</keyword>
<keyword evidence="1" id="KW-0472">Membrane</keyword>